<protein>
    <recommendedName>
        <fullName evidence="5">DUF2637 domain-containing protein</fullName>
    </recommendedName>
</protein>
<feature type="region of interest" description="Disordered" evidence="1">
    <location>
        <begin position="301"/>
        <end position="371"/>
    </location>
</feature>
<evidence type="ECO:0000313" key="3">
    <source>
        <dbReference type="EMBL" id="RCG14181.1"/>
    </source>
</evidence>
<organism evidence="3 4">
    <name type="scientific">Streptomyces reniochalinae</name>
    <dbReference type="NCBI Taxonomy" id="2250578"/>
    <lineage>
        <taxon>Bacteria</taxon>
        <taxon>Bacillati</taxon>
        <taxon>Actinomycetota</taxon>
        <taxon>Actinomycetes</taxon>
        <taxon>Kitasatosporales</taxon>
        <taxon>Streptomycetaceae</taxon>
        <taxon>Streptomyces</taxon>
    </lineage>
</organism>
<feature type="transmembrane region" description="Helical" evidence="2">
    <location>
        <begin position="161"/>
        <end position="182"/>
    </location>
</feature>
<keyword evidence="2" id="KW-1133">Transmembrane helix</keyword>
<name>A0A367E836_9ACTN</name>
<dbReference type="OrthoDB" id="10018280at2"/>
<evidence type="ECO:0000313" key="4">
    <source>
        <dbReference type="Proteomes" id="UP000253507"/>
    </source>
</evidence>
<keyword evidence="4" id="KW-1185">Reference proteome</keyword>
<dbReference type="AlphaFoldDB" id="A0A367E836"/>
<feature type="compositionally biased region" description="Basic and acidic residues" evidence="1">
    <location>
        <begin position="315"/>
        <end position="335"/>
    </location>
</feature>
<feature type="compositionally biased region" description="Basic residues" evidence="1">
    <location>
        <begin position="69"/>
        <end position="85"/>
    </location>
</feature>
<feature type="region of interest" description="Disordered" evidence="1">
    <location>
        <begin position="56"/>
        <end position="85"/>
    </location>
</feature>
<comment type="caution">
    <text evidence="3">The sequence shown here is derived from an EMBL/GenBank/DDBJ whole genome shotgun (WGS) entry which is preliminary data.</text>
</comment>
<dbReference type="Proteomes" id="UP000253507">
    <property type="component" value="Unassembled WGS sequence"/>
</dbReference>
<evidence type="ECO:0000256" key="2">
    <source>
        <dbReference type="SAM" id="Phobius"/>
    </source>
</evidence>
<feature type="transmembrane region" description="Helical" evidence="2">
    <location>
        <begin position="188"/>
        <end position="207"/>
    </location>
</feature>
<sequence>MSTHIDTRAVVSRREERRRDRAVDAAQRREDLRAAREEGRADRRDAALLRIEQKTTTRQARMEAQEKTRKLRAKRRTERRKTRTRRWTALRSGVEAHMPLPGLPVVAVSLVMGWSGQTGAALVAGMGPASVGVPVLTEGMTLTLAGLTAAAITHKRPYRRLLVATWASALVAAGVNAAGHLLEDSSGFGIYRAVAFAAASLAALILWGTVMRSRRAVAAGKTAAQLARQRRMRRRHPILSARARGLADSTGTEFETAFATVWERRYGVTPGEPTVRELRSQRRAQHRRRIAVEWDGAPRRRWRRTPAPIEPVQARTEDAPDRTGEPDGARTDPRTDAPASAPYPQVTPRTAAPRKTGRTAPVHTGRRGVRGPDAKAFEDAELERTRQRAEEAYADSLDAGAPIGPAALGREFGFSEGWARKRIKAVDKRRAAARPGLHVVTGATS</sequence>
<feature type="compositionally biased region" description="Basic and acidic residues" evidence="1">
    <location>
        <begin position="56"/>
        <end position="68"/>
    </location>
</feature>
<evidence type="ECO:0008006" key="5">
    <source>
        <dbReference type="Google" id="ProtNLM"/>
    </source>
</evidence>
<feature type="compositionally biased region" description="Basic and acidic residues" evidence="1">
    <location>
        <begin position="12"/>
        <end position="42"/>
    </location>
</feature>
<reference evidence="3 4" key="1">
    <citation type="submission" date="2018-06" db="EMBL/GenBank/DDBJ databases">
        <title>Streptomyces reniochalinae sp. nov. and Streptomyces diacarnus sp. nov. from marine sponges.</title>
        <authorList>
            <person name="Li L."/>
        </authorList>
    </citation>
    <scope>NUCLEOTIDE SEQUENCE [LARGE SCALE GENOMIC DNA]</scope>
    <source>
        <strain evidence="3 4">LHW50302</strain>
    </source>
</reference>
<gene>
    <name evidence="3" type="ORF">DQ392_29070</name>
</gene>
<accession>A0A367E836</accession>
<proteinExistence type="predicted"/>
<feature type="region of interest" description="Disordered" evidence="1">
    <location>
        <begin position="1"/>
        <end position="42"/>
    </location>
</feature>
<evidence type="ECO:0000256" key="1">
    <source>
        <dbReference type="SAM" id="MobiDB-lite"/>
    </source>
</evidence>
<keyword evidence="2" id="KW-0472">Membrane</keyword>
<keyword evidence="2" id="KW-0812">Transmembrane</keyword>
<dbReference type="EMBL" id="QOIM01000043">
    <property type="protein sequence ID" value="RCG14181.1"/>
    <property type="molecule type" value="Genomic_DNA"/>
</dbReference>
<dbReference type="RefSeq" id="WP_114018706.1">
    <property type="nucleotide sequence ID" value="NZ_QOIM01000043.1"/>
</dbReference>